<reference evidence="1" key="1">
    <citation type="submission" date="2023-07" db="EMBL/GenBank/DDBJ databases">
        <title>Evaluation of the beneficial properties of pineapple isolates.</title>
        <authorList>
            <person name="Adefiranye O."/>
        </authorList>
    </citation>
    <scope>NUCLEOTIDE SEQUENCE</scope>
    <source>
        <strain evidence="1">PAPLE_T1</strain>
    </source>
</reference>
<dbReference type="EMBL" id="JAUHQC010000012">
    <property type="protein sequence ID" value="MDN4533861.1"/>
    <property type="molecule type" value="Genomic_DNA"/>
</dbReference>
<proteinExistence type="predicted"/>
<dbReference type="InterPro" id="IPR006998">
    <property type="entry name" value="DltD"/>
</dbReference>
<dbReference type="PANTHER" id="PTHR40039">
    <property type="entry name" value="PROTEIN DLTD"/>
    <property type="match status" value="1"/>
</dbReference>
<gene>
    <name evidence="1" type="primary">dltD</name>
    <name evidence="1" type="ORF">QYH67_09865</name>
</gene>
<dbReference type="RefSeq" id="WP_203071810.1">
    <property type="nucleotide sequence ID" value="NZ_JAGSWU010000023.1"/>
</dbReference>
<dbReference type="Proteomes" id="UP001171687">
    <property type="component" value="Unassembled WGS sequence"/>
</dbReference>
<evidence type="ECO:0000313" key="2">
    <source>
        <dbReference type="Proteomes" id="UP001171687"/>
    </source>
</evidence>
<comment type="caution">
    <text evidence="1">The sequence shown here is derived from an EMBL/GenBank/DDBJ whole genome shotgun (WGS) entry which is preliminary data.</text>
</comment>
<name>A0AAW7MEY0_9STAP</name>
<dbReference type="NCBIfam" id="TIGR04092">
    <property type="entry name" value="LTA_DltD"/>
    <property type="match status" value="1"/>
</dbReference>
<dbReference type="PANTHER" id="PTHR40039:SF1">
    <property type="entry name" value="PROTEIN DLTD"/>
    <property type="match status" value="1"/>
</dbReference>
<organism evidence="1 2">
    <name type="scientific">Staphylococcus auricularis</name>
    <dbReference type="NCBI Taxonomy" id="29379"/>
    <lineage>
        <taxon>Bacteria</taxon>
        <taxon>Bacillati</taxon>
        <taxon>Bacillota</taxon>
        <taxon>Bacilli</taxon>
        <taxon>Bacillales</taxon>
        <taxon>Staphylococcaceae</taxon>
        <taxon>Staphylococcus</taxon>
    </lineage>
</organism>
<dbReference type="InterPro" id="IPR023896">
    <property type="entry name" value="LTA_DltD"/>
</dbReference>
<evidence type="ECO:0000313" key="1">
    <source>
        <dbReference type="EMBL" id="MDN4533861.1"/>
    </source>
</evidence>
<dbReference type="AlphaFoldDB" id="A0AAW7MEY0"/>
<accession>A0AAW7MEY0</accession>
<dbReference type="SUPFAM" id="SSF52266">
    <property type="entry name" value="SGNH hydrolase"/>
    <property type="match status" value="1"/>
</dbReference>
<sequence length="379" mass="43621">MMKRFLPLIISVLLFGIFLLLPARLFSSLVNENAVMSQRLALTDTVLKGTLNQDYMMQSKQFLPIYGSSELGKVDPFHPGLILNTRKSFKPTPFLVGTGGSTDLVNAVELGAQYDKLKGKKLVFIISPQWFTEHGLTKENFDARISKAQINQLFKQKKLSQPLKQAYAERLQQFKHVENRPFLKAIAQQKAEPHTNYLTSFYSEQLKKIEAIKSLLHFNKSELLQADGVANANADWSKMKQAAIQYGQKHSASNAFGIRDEYWKLIKSHKRKINRDYEFKENSPEFKDLELLVRTLKEAGADVTYVSLPSNGKWYDHIGIKQERREQIYQKINQTVTDNGGELYDMTDKDYEDYVIADAVHVGWKGWVYINEYLDQHVK</sequence>
<protein>
    <submittedName>
        <fullName evidence="1">D-alanyl-lipoteichoic acid biosynthesis protein DltD</fullName>
    </submittedName>
</protein>
<dbReference type="PIRSF" id="PIRSF021438">
    <property type="entry name" value="DltD"/>
    <property type="match status" value="1"/>
</dbReference>
<dbReference type="Pfam" id="PF04914">
    <property type="entry name" value="DltD"/>
    <property type="match status" value="1"/>
</dbReference>